<dbReference type="AlphaFoldDB" id="I0WR90"/>
<dbReference type="Pfam" id="PF21274">
    <property type="entry name" value="Rng_hyd_C"/>
    <property type="match status" value="1"/>
</dbReference>
<proteinExistence type="predicted"/>
<dbReference type="PRINTS" id="PR00420">
    <property type="entry name" value="RNGMNOXGNASE"/>
</dbReference>
<accession>I0WR90</accession>
<dbReference type="InterPro" id="IPR002938">
    <property type="entry name" value="FAD-bd"/>
</dbReference>
<gene>
    <name evidence="5" type="ORF">W59_15981</name>
</gene>
<keyword evidence="5" id="KW-0503">Monooxygenase</keyword>
<evidence type="ECO:0000259" key="4">
    <source>
        <dbReference type="Pfam" id="PF01494"/>
    </source>
</evidence>
<evidence type="ECO:0000256" key="2">
    <source>
        <dbReference type="ARBA" id="ARBA00022630"/>
    </source>
</evidence>
<comment type="caution">
    <text evidence="5">The sequence shown here is derived from an EMBL/GenBank/DDBJ whole genome shotgun (WGS) entry which is preliminary data.</text>
</comment>
<dbReference type="PANTHER" id="PTHR43004:SF19">
    <property type="entry name" value="BINDING MONOOXYGENASE, PUTATIVE (JCVI)-RELATED"/>
    <property type="match status" value="1"/>
</dbReference>
<evidence type="ECO:0000313" key="6">
    <source>
        <dbReference type="Proteomes" id="UP000006447"/>
    </source>
</evidence>
<dbReference type="RefSeq" id="WP_007298053.1">
    <property type="nucleotide sequence ID" value="NZ_AJJH01000095.1"/>
</dbReference>
<dbReference type="InterPro" id="IPR050641">
    <property type="entry name" value="RIFMO-like"/>
</dbReference>
<dbReference type="PATRIC" id="fig|1165867.3.peg.3253"/>
<keyword evidence="3" id="KW-0274">FAD</keyword>
<dbReference type="Gene3D" id="3.40.30.120">
    <property type="match status" value="1"/>
</dbReference>
<feature type="domain" description="FAD-binding" evidence="4">
    <location>
        <begin position="14"/>
        <end position="345"/>
    </location>
</feature>
<dbReference type="GO" id="GO:0071949">
    <property type="term" value="F:FAD binding"/>
    <property type="evidence" value="ECO:0007669"/>
    <property type="project" value="InterPro"/>
</dbReference>
<sequence length="490" mass="52431">MDHLSIGGSVMKHIDVVVIGAGPTGCMLAGELATAGRSVTVLDKRAAPSTLSRAFGVHARTLELLDARGLADRLVATGAASPGLKLWRGAALNLGRLRSRFPFVLVTPQRNVDALLEEHARDRGADIIRGFTVTGVEQDGNGIRVHGRDVSGRESTFHATYAVGADGAHSAVRTMIGAPFPGKAVLRSIMLADVELENPPDNLVTVNAVRDGFAFIAPYGDNLFRVIAWNRRHQVDDTAPVDREELRSTIEVAMGTDYGLGDVRWQSRFHSDERQVPQYRTGRVFLAGDAAHVHSPAGGQGMNTGIQDAVNLGWKLAAVLDGADDAVLDTYHAERHPVGRLVLRSSGATMRMMIIRPWILRKLRNGAVAALLSFPPIGDAVARMFSGIGIGYGHDAGESTLVGRRAEDLPTDAGRLYEVMRSGGFVLVTEPGAPVPGDVHAVPRTDGGPALLVRPDGYIAWAGDSRSGLWRGVLERWTARTSTGARPVSR</sequence>
<dbReference type="Proteomes" id="UP000006447">
    <property type="component" value="Unassembled WGS sequence"/>
</dbReference>
<dbReference type="Gene3D" id="3.30.70.2450">
    <property type="match status" value="1"/>
</dbReference>
<keyword evidence="5" id="KW-0560">Oxidoreductase</keyword>
<reference evidence="5 6" key="1">
    <citation type="journal article" date="2012" name="J. Bacteriol.">
        <title>Draft genome sequence of the nitrophenol-degrading actinomycete Rhodococcus imtechensis RKJ300.</title>
        <authorList>
            <person name="Vikram S."/>
            <person name="Kumar S."/>
            <person name="Subramanian S."/>
            <person name="Raghava G.P."/>
        </authorList>
    </citation>
    <scope>NUCLEOTIDE SEQUENCE [LARGE SCALE GENOMIC DNA]</scope>
    <source>
        <strain evidence="5 6">RKJ300</strain>
    </source>
</reference>
<dbReference type="Gene3D" id="3.50.50.60">
    <property type="entry name" value="FAD/NAD(P)-binding domain"/>
    <property type="match status" value="1"/>
</dbReference>
<evidence type="ECO:0000256" key="1">
    <source>
        <dbReference type="ARBA" id="ARBA00001974"/>
    </source>
</evidence>
<evidence type="ECO:0000313" key="5">
    <source>
        <dbReference type="EMBL" id="EID78906.1"/>
    </source>
</evidence>
<organism evidence="5 6">
    <name type="scientific">Rhodococcus opacus RKJ300 = JCM 13270</name>
    <dbReference type="NCBI Taxonomy" id="1165867"/>
    <lineage>
        <taxon>Bacteria</taxon>
        <taxon>Bacillati</taxon>
        <taxon>Actinomycetota</taxon>
        <taxon>Actinomycetes</taxon>
        <taxon>Mycobacteriales</taxon>
        <taxon>Nocardiaceae</taxon>
        <taxon>Rhodococcus</taxon>
    </lineage>
</organism>
<comment type="cofactor">
    <cofactor evidence="1">
        <name>FAD</name>
        <dbReference type="ChEBI" id="CHEBI:57692"/>
    </cofactor>
</comment>
<dbReference type="EMBL" id="AJJH01000095">
    <property type="protein sequence ID" value="EID78906.1"/>
    <property type="molecule type" value="Genomic_DNA"/>
</dbReference>
<dbReference type="Pfam" id="PF01494">
    <property type="entry name" value="FAD_binding_3"/>
    <property type="match status" value="1"/>
</dbReference>
<dbReference type="PANTHER" id="PTHR43004">
    <property type="entry name" value="TRK SYSTEM POTASSIUM UPTAKE PROTEIN"/>
    <property type="match status" value="1"/>
</dbReference>
<name>I0WR90_RHOOP</name>
<dbReference type="InterPro" id="IPR036188">
    <property type="entry name" value="FAD/NAD-bd_sf"/>
</dbReference>
<keyword evidence="2" id="KW-0285">Flavoprotein</keyword>
<dbReference type="GO" id="GO:0016709">
    <property type="term" value="F:oxidoreductase activity, acting on paired donors, with incorporation or reduction of molecular oxygen, NAD(P)H as one donor, and incorporation of one atom of oxygen"/>
    <property type="evidence" value="ECO:0007669"/>
    <property type="project" value="UniProtKB-ARBA"/>
</dbReference>
<evidence type="ECO:0000256" key="3">
    <source>
        <dbReference type="ARBA" id="ARBA00022827"/>
    </source>
</evidence>
<protein>
    <submittedName>
        <fullName evidence="5">Pentachlorophenol monooxygenase</fullName>
    </submittedName>
</protein>
<dbReference type="SUPFAM" id="SSF51905">
    <property type="entry name" value="FAD/NAD(P)-binding domain"/>
    <property type="match status" value="1"/>
</dbReference>